<evidence type="ECO:0000313" key="2">
    <source>
        <dbReference type="Proteomes" id="UP000886520"/>
    </source>
</evidence>
<dbReference type="Proteomes" id="UP000886520">
    <property type="component" value="Chromosome 12"/>
</dbReference>
<keyword evidence="2" id="KW-1185">Reference proteome</keyword>
<organism evidence="1 2">
    <name type="scientific">Adiantum capillus-veneris</name>
    <name type="common">Maidenhair fern</name>
    <dbReference type="NCBI Taxonomy" id="13818"/>
    <lineage>
        <taxon>Eukaryota</taxon>
        <taxon>Viridiplantae</taxon>
        <taxon>Streptophyta</taxon>
        <taxon>Embryophyta</taxon>
        <taxon>Tracheophyta</taxon>
        <taxon>Polypodiopsida</taxon>
        <taxon>Polypodiidae</taxon>
        <taxon>Polypodiales</taxon>
        <taxon>Pteridineae</taxon>
        <taxon>Pteridaceae</taxon>
        <taxon>Vittarioideae</taxon>
        <taxon>Adiantum</taxon>
    </lineage>
</organism>
<evidence type="ECO:0000313" key="1">
    <source>
        <dbReference type="EMBL" id="KAI5072701.1"/>
    </source>
</evidence>
<reference evidence="1" key="1">
    <citation type="submission" date="2021-01" db="EMBL/GenBank/DDBJ databases">
        <title>Adiantum capillus-veneris genome.</title>
        <authorList>
            <person name="Fang Y."/>
            <person name="Liao Q."/>
        </authorList>
    </citation>
    <scope>NUCLEOTIDE SEQUENCE</scope>
    <source>
        <strain evidence="1">H3</strain>
        <tissue evidence="1">Leaf</tissue>
    </source>
</reference>
<dbReference type="AlphaFoldDB" id="A0A9D4ZH59"/>
<accession>A0A9D4ZH59</accession>
<comment type="caution">
    <text evidence="1">The sequence shown here is derived from an EMBL/GenBank/DDBJ whole genome shotgun (WGS) entry which is preliminary data.</text>
</comment>
<proteinExistence type="predicted"/>
<dbReference type="EMBL" id="JABFUD020000012">
    <property type="protein sequence ID" value="KAI5072701.1"/>
    <property type="molecule type" value="Genomic_DNA"/>
</dbReference>
<gene>
    <name evidence="1" type="ORF">GOP47_0012807</name>
</gene>
<protein>
    <submittedName>
        <fullName evidence="1">Uncharacterized protein</fullName>
    </submittedName>
</protein>
<name>A0A9D4ZH59_ADICA</name>
<sequence>MLLRTIYKAFQGLSPESGESKALASSTHAWSLGTRPVRNWTSIGVSRESLFSVEGLDALKITQRHIAIHARGISRWFKVLQYAYIWFHLGSRPSFLQFDLEEMALQSPSSMLVWMDSLANYLEGSKSLASSSYIADEMNIVLSICTAAERAFQK</sequence>